<reference evidence="1 2" key="1">
    <citation type="submission" date="2014-03" db="EMBL/GenBank/DDBJ databases">
        <title>Draft genome of the hookworm Oesophagostomum dentatum.</title>
        <authorList>
            <person name="Mitreva M."/>
        </authorList>
    </citation>
    <scope>NUCLEOTIDE SEQUENCE [LARGE SCALE GENOMIC DNA]</scope>
    <source>
        <strain evidence="1 2">OD-Hann</strain>
    </source>
</reference>
<evidence type="ECO:0000313" key="2">
    <source>
        <dbReference type="Proteomes" id="UP000053660"/>
    </source>
</evidence>
<organism evidence="1 2">
    <name type="scientific">Oesophagostomum dentatum</name>
    <name type="common">Nodular worm</name>
    <dbReference type="NCBI Taxonomy" id="61180"/>
    <lineage>
        <taxon>Eukaryota</taxon>
        <taxon>Metazoa</taxon>
        <taxon>Ecdysozoa</taxon>
        <taxon>Nematoda</taxon>
        <taxon>Chromadorea</taxon>
        <taxon>Rhabditida</taxon>
        <taxon>Rhabditina</taxon>
        <taxon>Rhabditomorpha</taxon>
        <taxon>Strongyloidea</taxon>
        <taxon>Strongylidae</taxon>
        <taxon>Oesophagostomum</taxon>
    </lineage>
</organism>
<name>A0A0B1SF46_OESDE</name>
<sequence>MTSKKRLCFLRMERACERRSWPCQLSRRTSKRRQPLCNITTKPLAPSSSFEMQCIRTTS</sequence>
<gene>
    <name evidence="1" type="ORF">OESDEN_18471</name>
</gene>
<evidence type="ECO:0000313" key="1">
    <source>
        <dbReference type="EMBL" id="KHJ81840.1"/>
    </source>
</evidence>
<keyword evidence="2" id="KW-1185">Reference proteome</keyword>
<protein>
    <submittedName>
        <fullName evidence="1">Uncharacterized protein</fullName>
    </submittedName>
</protein>
<accession>A0A0B1SF46</accession>
<dbReference type="EMBL" id="KN584935">
    <property type="protein sequence ID" value="KHJ81840.1"/>
    <property type="molecule type" value="Genomic_DNA"/>
</dbReference>
<dbReference type="Proteomes" id="UP000053660">
    <property type="component" value="Unassembled WGS sequence"/>
</dbReference>
<proteinExistence type="predicted"/>
<dbReference type="AlphaFoldDB" id="A0A0B1SF46"/>